<sequence>MWLTLRDLPAADGTRYTGLCSDDEALMWVTWLNLGVPRGSRGVRKRSRHGDEHGEGGCWIEWCLLARRSPTMKTGRWCVEFTASERKETTWERSMSMFLVQFHFYKASLIPGALLHTLARGIMNLSNVSPQCVPECRK</sequence>
<evidence type="ECO:0000313" key="2">
    <source>
        <dbReference type="Proteomes" id="UP001292094"/>
    </source>
</evidence>
<dbReference type="Proteomes" id="UP001292094">
    <property type="component" value="Unassembled WGS sequence"/>
</dbReference>
<dbReference type="AlphaFoldDB" id="A0AAE1NWU9"/>
<proteinExistence type="predicted"/>
<evidence type="ECO:0000313" key="1">
    <source>
        <dbReference type="EMBL" id="KAK4296716.1"/>
    </source>
</evidence>
<keyword evidence="2" id="KW-1185">Reference proteome</keyword>
<name>A0AAE1NWU9_9EUCA</name>
<gene>
    <name evidence="1" type="ORF">Pmani_030817</name>
</gene>
<dbReference type="EMBL" id="JAWZYT010003785">
    <property type="protein sequence ID" value="KAK4296716.1"/>
    <property type="molecule type" value="Genomic_DNA"/>
</dbReference>
<organism evidence="1 2">
    <name type="scientific">Petrolisthes manimaculis</name>
    <dbReference type="NCBI Taxonomy" id="1843537"/>
    <lineage>
        <taxon>Eukaryota</taxon>
        <taxon>Metazoa</taxon>
        <taxon>Ecdysozoa</taxon>
        <taxon>Arthropoda</taxon>
        <taxon>Crustacea</taxon>
        <taxon>Multicrustacea</taxon>
        <taxon>Malacostraca</taxon>
        <taxon>Eumalacostraca</taxon>
        <taxon>Eucarida</taxon>
        <taxon>Decapoda</taxon>
        <taxon>Pleocyemata</taxon>
        <taxon>Anomura</taxon>
        <taxon>Galatheoidea</taxon>
        <taxon>Porcellanidae</taxon>
        <taxon>Petrolisthes</taxon>
    </lineage>
</organism>
<reference evidence="1" key="1">
    <citation type="submission" date="2023-11" db="EMBL/GenBank/DDBJ databases">
        <title>Genome assemblies of two species of porcelain crab, Petrolisthes cinctipes and Petrolisthes manimaculis (Anomura: Porcellanidae).</title>
        <authorList>
            <person name="Angst P."/>
        </authorList>
    </citation>
    <scope>NUCLEOTIDE SEQUENCE</scope>
    <source>
        <strain evidence="1">PB745_02</strain>
        <tissue evidence="1">Gill</tissue>
    </source>
</reference>
<accession>A0AAE1NWU9</accession>
<comment type="caution">
    <text evidence="1">The sequence shown here is derived from an EMBL/GenBank/DDBJ whole genome shotgun (WGS) entry which is preliminary data.</text>
</comment>
<protein>
    <submittedName>
        <fullName evidence="1">Uncharacterized protein</fullName>
    </submittedName>
</protein>